<dbReference type="InterPro" id="IPR003594">
    <property type="entry name" value="HATPase_dom"/>
</dbReference>
<evidence type="ECO:0000256" key="7">
    <source>
        <dbReference type="ARBA" id="ARBA00022840"/>
    </source>
</evidence>
<sequence length="397" mass="43991">MSHQHSIASSAFDETLISISTQLLDSPTGTLPDVMDAVLEECRVLLGVDRISCFPNTKDITADWRSYTVSGRNIPSIKLDLSLEIKSQYQAMIHSGVILNSATHPQLLALAKELQDQAPINHILIPIQAMGKPWGAFAAANFNTVKDFDEQFIRSSTILGNIMASSMQRLQHYQDLLNQKEKVTALNKRLLEDSEEQLKIIARDLHDDIGQRLASLNLELGFINNQIEPKSQPAIMKAAADLSKITRDLQHISRHLHPAIIDKVGLYAAIESEAKKMAAHKSIALSLNLSQAILYTEEQKLHIYRISQEALSNVAKHASATKLAIVLACKENTVSLSFQDNGVGMSLEPQPMSSSLGIQSMRERADMIGAKIQFQTDQQPSGFRVTLQWPMPQKNTP</sequence>
<dbReference type="GO" id="GO:0016020">
    <property type="term" value="C:membrane"/>
    <property type="evidence" value="ECO:0007669"/>
    <property type="project" value="InterPro"/>
</dbReference>
<dbReference type="Gene3D" id="1.20.5.1930">
    <property type="match status" value="1"/>
</dbReference>
<organism evidence="10 11">
    <name type="scientific">Shewanella piezotolerans (strain WP3 / JCM 13877)</name>
    <dbReference type="NCBI Taxonomy" id="225849"/>
    <lineage>
        <taxon>Bacteria</taxon>
        <taxon>Pseudomonadati</taxon>
        <taxon>Pseudomonadota</taxon>
        <taxon>Gammaproteobacteria</taxon>
        <taxon>Alteromonadales</taxon>
        <taxon>Shewanellaceae</taxon>
        <taxon>Shewanella</taxon>
    </lineage>
</organism>
<dbReference type="Gene3D" id="3.30.565.10">
    <property type="entry name" value="Histidine kinase-like ATPase, C-terminal domain"/>
    <property type="match status" value="1"/>
</dbReference>
<dbReference type="EMBL" id="CP000472">
    <property type="protein sequence ID" value="ACJ28492.1"/>
    <property type="molecule type" value="Genomic_DNA"/>
</dbReference>
<reference evidence="10 11" key="1">
    <citation type="journal article" date="2008" name="PLoS ONE">
        <title>Environmental adaptation: genomic analysis of the piezotolerant and psychrotolerant deep-sea iron reducing bacterium Shewanella piezotolerans WP3.</title>
        <authorList>
            <person name="Wang F."/>
            <person name="Wang J."/>
            <person name="Jian H."/>
            <person name="Zhang B."/>
            <person name="Li S."/>
            <person name="Wang F."/>
            <person name="Zeng X."/>
            <person name="Gao L."/>
            <person name="Bartlett D.H."/>
            <person name="Yu J."/>
            <person name="Hu S."/>
            <person name="Xiao X."/>
        </authorList>
    </citation>
    <scope>NUCLEOTIDE SEQUENCE [LARGE SCALE GENOMIC DNA]</scope>
    <source>
        <strain evidence="11">WP3 / JCM 13877</strain>
    </source>
</reference>
<dbReference type="InterPro" id="IPR011712">
    <property type="entry name" value="Sig_transdc_His_kin_sub3_dim/P"/>
</dbReference>
<evidence type="ECO:0000256" key="6">
    <source>
        <dbReference type="ARBA" id="ARBA00022777"/>
    </source>
</evidence>
<evidence type="ECO:0000313" key="10">
    <source>
        <dbReference type="EMBL" id="ACJ28492.1"/>
    </source>
</evidence>
<proteinExistence type="predicted"/>
<dbReference type="Proteomes" id="UP000000753">
    <property type="component" value="Chromosome"/>
</dbReference>
<dbReference type="InterPro" id="IPR050482">
    <property type="entry name" value="Sensor_HK_TwoCompSys"/>
</dbReference>
<dbReference type="HOGENOM" id="CLU_699998_0_0_6"/>
<dbReference type="OrthoDB" id="9797605at2"/>
<evidence type="ECO:0000259" key="9">
    <source>
        <dbReference type="PROSITE" id="PS50109"/>
    </source>
</evidence>
<evidence type="ECO:0000256" key="1">
    <source>
        <dbReference type="ARBA" id="ARBA00000085"/>
    </source>
</evidence>
<dbReference type="SUPFAM" id="SSF55781">
    <property type="entry name" value="GAF domain-like"/>
    <property type="match status" value="1"/>
</dbReference>
<gene>
    <name evidence="10" type="ordered locus">swp_1720</name>
</gene>
<dbReference type="Gene3D" id="3.30.450.40">
    <property type="match status" value="1"/>
</dbReference>
<dbReference type="PANTHER" id="PTHR24421:SF10">
    <property type="entry name" value="NITRATE_NITRITE SENSOR PROTEIN NARQ"/>
    <property type="match status" value="1"/>
</dbReference>
<dbReference type="InterPro" id="IPR005467">
    <property type="entry name" value="His_kinase_dom"/>
</dbReference>
<protein>
    <recommendedName>
        <fullName evidence="2">histidine kinase</fullName>
        <ecNumber evidence="2">2.7.13.3</ecNumber>
    </recommendedName>
</protein>
<evidence type="ECO:0000256" key="3">
    <source>
        <dbReference type="ARBA" id="ARBA00022553"/>
    </source>
</evidence>
<feature type="domain" description="Histidine kinase" evidence="9">
    <location>
        <begin position="204"/>
        <end position="393"/>
    </location>
</feature>
<dbReference type="KEGG" id="swp:swp_1720"/>
<dbReference type="RefSeq" id="WP_020911870.1">
    <property type="nucleotide sequence ID" value="NC_011566.1"/>
</dbReference>
<dbReference type="CDD" id="cd16917">
    <property type="entry name" value="HATPase_UhpB-NarQ-NarX-like"/>
    <property type="match status" value="1"/>
</dbReference>
<dbReference type="PANTHER" id="PTHR24421">
    <property type="entry name" value="NITRATE/NITRITE SENSOR PROTEIN NARX-RELATED"/>
    <property type="match status" value="1"/>
</dbReference>
<dbReference type="EC" id="2.7.13.3" evidence="2"/>
<keyword evidence="6" id="KW-0418">Kinase</keyword>
<dbReference type="Pfam" id="PF07730">
    <property type="entry name" value="HisKA_3"/>
    <property type="match status" value="1"/>
</dbReference>
<dbReference type="GO" id="GO:0005524">
    <property type="term" value="F:ATP binding"/>
    <property type="evidence" value="ECO:0007669"/>
    <property type="project" value="UniProtKB-KW"/>
</dbReference>
<name>B8CMZ0_SHEPW</name>
<keyword evidence="7" id="KW-0067">ATP-binding</keyword>
<dbReference type="AlphaFoldDB" id="B8CMZ0"/>
<dbReference type="GO" id="GO:0046983">
    <property type="term" value="F:protein dimerization activity"/>
    <property type="evidence" value="ECO:0007669"/>
    <property type="project" value="InterPro"/>
</dbReference>
<evidence type="ECO:0000256" key="8">
    <source>
        <dbReference type="ARBA" id="ARBA00023012"/>
    </source>
</evidence>
<keyword evidence="5" id="KW-0547">Nucleotide-binding</keyword>
<dbReference type="SUPFAM" id="SSF55874">
    <property type="entry name" value="ATPase domain of HSP90 chaperone/DNA topoisomerase II/histidine kinase"/>
    <property type="match status" value="1"/>
</dbReference>
<keyword evidence="3" id="KW-0597">Phosphoprotein</keyword>
<dbReference type="SMART" id="SM00387">
    <property type="entry name" value="HATPase_c"/>
    <property type="match status" value="1"/>
</dbReference>
<keyword evidence="11" id="KW-1185">Reference proteome</keyword>
<keyword evidence="4" id="KW-0808">Transferase</keyword>
<dbReference type="STRING" id="225849.swp_1720"/>
<evidence type="ECO:0000256" key="4">
    <source>
        <dbReference type="ARBA" id="ARBA00022679"/>
    </source>
</evidence>
<dbReference type="Pfam" id="PF02518">
    <property type="entry name" value="HATPase_c"/>
    <property type="match status" value="1"/>
</dbReference>
<evidence type="ECO:0000256" key="5">
    <source>
        <dbReference type="ARBA" id="ARBA00022741"/>
    </source>
</evidence>
<accession>B8CMZ0</accession>
<evidence type="ECO:0000313" key="11">
    <source>
        <dbReference type="Proteomes" id="UP000000753"/>
    </source>
</evidence>
<evidence type="ECO:0000256" key="2">
    <source>
        <dbReference type="ARBA" id="ARBA00012438"/>
    </source>
</evidence>
<dbReference type="eggNOG" id="COG4585">
    <property type="taxonomic scope" value="Bacteria"/>
</dbReference>
<keyword evidence="8" id="KW-0902">Two-component regulatory system</keyword>
<dbReference type="InterPro" id="IPR036890">
    <property type="entry name" value="HATPase_C_sf"/>
</dbReference>
<dbReference type="GO" id="GO:0000155">
    <property type="term" value="F:phosphorelay sensor kinase activity"/>
    <property type="evidence" value="ECO:0007669"/>
    <property type="project" value="InterPro"/>
</dbReference>
<comment type="catalytic activity">
    <reaction evidence="1">
        <text>ATP + protein L-histidine = ADP + protein N-phospho-L-histidine.</text>
        <dbReference type="EC" id="2.7.13.3"/>
    </reaction>
</comment>
<dbReference type="InterPro" id="IPR029016">
    <property type="entry name" value="GAF-like_dom_sf"/>
</dbReference>
<dbReference type="PROSITE" id="PS50109">
    <property type="entry name" value="HIS_KIN"/>
    <property type="match status" value="1"/>
</dbReference>